<dbReference type="PANTHER" id="PTHR48081">
    <property type="entry name" value="AB HYDROLASE SUPERFAMILY PROTEIN C4A8.06C"/>
    <property type="match status" value="1"/>
</dbReference>
<dbReference type="InterPro" id="IPR033140">
    <property type="entry name" value="Lipase_GDXG_put_SER_AS"/>
</dbReference>
<dbReference type="SUPFAM" id="SSF53474">
    <property type="entry name" value="alpha/beta-Hydrolases"/>
    <property type="match status" value="1"/>
</dbReference>
<organism evidence="5 6">
    <name type="scientific">Arthrobacter bussei</name>
    <dbReference type="NCBI Taxonomy" id="2594179"/>
    <lineage>
        <taxon>Bacteria</taxon>
        <taxon>Bacillati</taxon>
        <taxon>Actinomycetota</taxon>
        <taxon>Actinomycetes</taxon>
        <taxon>Micrococcales</taxon>
        <taxon>Micrococcaceae</taxon>
        <taxon>Arthrobacter</taxon>
    </lineage>
</organism>
<dbReference type="PANTHER" id="PTHR48081:SF8">
    <property type="entry name" value="ALPHA_BETA HYDROLASE FOLD-3 DOMAIN-CONTAINING PROTEIN-RELATED"/>
    <property type="match status" value="1"/>
</dbReference>
<gene>
    <name evidence="5" type="ORF">FNH21_12065</name>
</gene>
<evidence type="ECO:0000256" key="2">
    <source>
        <dbReference type="ARBA" id="ARBA00022801"/>
    </source>
</evidence>
<dbReference type="AlphaFoldDB" id="A0A7X1NRF9"/>
<evidence type="ECO:0000256" key="1">
    <source>
        <dbReference type="ARBA" id="ARBA00010515"/>
    </source>
</evidence>
<evidence type="ECO:0000259" key="4">
    <source>
        <dbReference type="Pfam" id="PF07859"/>
    </source>
</evidence>
<protein>
    <submittedName>
        <fullName evidence="5">Alpha/beta hydrolase</fullName>
    </submittedName>
</protein>
<dbReference type="InterPro" id="IPR050300">
    <property type="entry name" value="GDXG_lipolytic_enzyme"/>
</dbReference>
<evidence type="ECO:0000313" key="5">
    <source>
        <dbReference type="EMBL" id="MPY11443.1"/>
    </source>
</evidence>
<proteinExistence type="inferred from homology"/>
<reference evidence="6" key="1">
    <citation type="submission" date="2019-07" db="EMBL/GenBank/DDBJ databases">
        <title>Arthrobacter KR32 sp. nov., isolated from mountain cheese made of cows milk.</title>
        <authorList>
            <person name="Flegler A."/>
        </authorList>
    </citation>
    <scope>NUCLEOTIDE SEQUENCE [LARGE SCALE GENOMIC DNA]</scope>
    <source>
        <strain evidence="6">KR32</strain>
    </source>
</reference>
<comment type="caution">
    <text evidence="5">The sequence shown here is derived from an EMBL/GenBank/DDBJ whole genome shotgun (WGS) entry which is preliminary data.</text>
</comment>
<keyword evidence="2 5" id="KW-0378">Hydrolase</keyword>
<dbReference type="PROSITE" id="PS01174">
    <property type="entry name" value="LIPASE_GDXG_SER"/>
    <property type="match status" value="1"/>
</dbReference>
<evidence type="ECO:0000256" key="3">
    <source>
        <dbReference type="PROSITE-ProRule" id="PRU10038"/>
    </source>
</evidence>
<dbReference type="EMBL" id="VJXX01000004">
    <property type="protein sequence ID" value="MPY11443.1"/>
    <property type="molecule type" value="Genomic_DNA"/>
</dbReference>
<dbReference type="Pfam" id="PF07859">
    <property type="entry name" value="Abhydrolase_3"/>
    <property type="match status" value="1"/>
</dbReference>
<dbReference type="RefSeq" id="WP_152816018.1">
    <property type="nucleotide sequence ID" value="NZ_VJXX01000004.1"/>
</dbReference>
<dbReference type="InterPro" id="IPR029058">
    <property type="entry name" value="AB_hydrolase_fold"/>
</dbReference>
<dbReference type="Gene3D" id="3.40.50.1820">
    <property type="entry name" value="alpha/beta hydrolase"/>
    <property type="match status" value="1"/>
</dbReference>
<dbReference type="GO" id="GO:0016787">
    <property type="term" value="F:hydrolase activity"/>
    <property type="evidence" value="ECO:0007669"/>
    <property type="project" value="UniProtKB-KW"/>
</dbReference>
<evidence type="ECO:0000313" key="6">
    <source>
        <dbReference type="Proteomes" id="UP000326464"/>
    </source>
</evidence>
<dbReference type="Proteomes" id="UP000326464">
    <property type="component" value="Unassembled WGS sequence"/>
</dbReference>
<keyword evidence="6" id="KW-1185">Reference proteome</keyword>
<sequence length="307" mass="32404">MPVHPDAQRFLDLLVDAPPLDTQTAEQNRADLVIALPLTGEKAELASVVDATLAGVPVRVYTPSDGEGGQPAVVYLHGGGWVLGDVEIADSTCRALAVHAQAVVVSVDYRRAPEVPFPGALEDTLAVTRALLTGESPWAIDPRRVAVAGDSAGGNLAAVTAQQLRDHTPRLVHQVLIYPVTDLLAGDSGSYREFADGHFLTTRDLGYFYSQYAGTADRTDPRLSPAHATDLAGLPSATVVTAECDPLRDQGEEYARAMAAAGTSVTTVRFVGQVHPFVFMGGIIEDAHAARRFIGAQLRAAFSAGKA</sequence>
<dbReference type="OrthoDB" id="9803828at2"/>
<feature type="domain" description="Alpha/beta hydrolase fold-3" evidence="4">
    <location>
        <begin position="73"/>
        <end position="278"/>
    </location>
</feature>
<accession>A0A7X1NRF9</accession>
<dbReference type="InterPro" id="IPR013094">
    <property type="entry name" value="AB_hydrolase_3"/>
</dbReference>
<feature type="active site" evidence="3">
    <location>
        <position position="151"/>
    </location>
</feature>
<comment type="similarity">
    <text evidence="1">Belongs to the 'GDXG' lipolytic enzyme family.</text>
</comment>
<name>A0A7X1NRF9_9MICC</name>